<name>A0A2K9VH62_9CAUD</name>
<proteinExistence type="predicted"/>
<protein>
    <submittedName>
        <fullName evidence="1">Tail P2 I-like protein</fullName>
    </submittedName>
</protein>
<evidence type="ECO:0000313" key="1">
    <source>
        <dbReference type="EMBL" id="AUV61558.1"/>
    </source>
</evidence>
<dbReference type="Proteomes" id="UP000241370">
    <property type="component" value="Segment"/>
</dbReference>
<dbReference type="RefSeq" id="YP_009797344.1">
    <property type="nucleotide sequence ID" value="NC_047913.1"/>
</dbReference>
<dbReference type="EMBL" id="MG711460">
    <property type="protein sequence ID" value="AUV61558.1"/>
    <property type="molecule type" value="Genomic_DNA"/>
</dbReference>
<accession>A0A2K9VH62</accession>
<evidence type="ECO:0000313" key="2">
    <source>
        <dbReference type="Proteomes" id="UP000241370"/>
    </source>
</evidence>
<dbReference type="KEGG" id="vg:54987757"/>
<reference evidence="1 2" key="1">
    <citation type="submission" date="2017-12" db="EMBL/GenBank/DDBJ databases">
        <title>Phages infecting Faecalibacterium prausnitzii belong to novel viral genera that help decipher intestinal viromes.</title>
        <authorList>
            <person name="Petit M.-A."/>
            <person name="De Paepe M."/>
            <person name="Benevides L."/>
            <person name="Langella P."/>
        </authorList>
    </citation>
    <scope>NUCLEOTIDE SEQUENCE [LARGE SCALE GENOMIC DNA]</scope>
</reference>
<dbReference type="GeneID" id="54987757"/>
<organism evidence="1 2">
    <name type="scientific">Faecalibacterium phage FP_Mushu</name>
    <dbReference type="NCBI Taxonomy" id="2070185"/>
    <lineage>
        <taxon>Viruses</taxon>
        <taxon>Duplodnaviria</taxon>
        <taxon>Heunggongvirae</taxon>
        <taxon>Uroviricota</taxon>
        <taxon>Caudoviricetes</taxon>
        <taxon>Mushuvirus</taxon>
        <taxon>Mushuvirus mushu</taxon>
    </lineage>
</organism>
<keyword evidence="2" id="KW-1185">Reference proteome</keyword>
<sequence length="285" mass="31314">MKQFETFGEYMFDLLFAPLKKGRKTVNQLRIFFKVMGREFDDLKASIFRVRSEANVASCSEVMLPVHGQDRDMPRLEGEDAEAYRTRLSMKGIISQWSGTRRGVLYALTALGYDRSRIELFADQDAERWAEFIIFLNSSKPSGVTNLSVIDGQVRKVKEGSSKPAYGMETIGGLIIQSRLQTGFSRYPRCGEIVCGVWPHIVSEGHLVASTVMAQGGASGGGNPFPRVGTFAASEEFYHFGAYTIYQGFASDIEAGSKAAQGAKVYLRCSTSTRCSTNAKGGAAE</sequence>